<name>A0A9W6ZWP3_9STRA</name>
<organism evidence="4 5">
    <name type="scientific">Triparma laevis f. inornata</name>
    <dbReference type="NCBI Taxonomy" id="1714386"/>
    <lineage>
        <taxon>Eukaryota</taxon>
        <taxon>Sar</taxon>
        <taxon>Stramenopiles</taxon>
        <taxon>Ochrophyta</taxon>
        <taxon>Bolidophyceae</taxon>
        <taxon>Parmales</taxon>
        <taxon>Triparmaceae</taxon>
        <taxon>Triparma</taxon>
    </lineage>
</organism>
<evidence type="ECO:0000256" key="2">
    <source>
        <dbReference type="SAM" id="MobiDB-lite"/>
    </source>
</evidence>
<proteinExistence type="predicted"/>
<feature type="domain" description="EF-hand" evidence="3">
    <location>
        <begin position="224"/>
        <end position="259"/>
    </location>
</feature>
<feature type="compositionally biased region" description="Polar residues" evidence="2">
    <location>
        <begin position="456"/>
        <end position="467"/>
    </location>
</feature>
<dbReference type="Pfam" id="PF13499">
    <property type="entry name" value="EF-hand_7"/>
    <property type="match status" value="1"/>
</dbReference>
<dbReference type="SUPFAM" id="SSF47473">
    <property type="entry name" value="EF-hand"/>
    <property type="match status" value="1"/>
</dbReference>
<dbReference type="EMBL" id="BLQM01000060">
    <property type="protein sequence ID" value="GMH57864.1"/>
    <property type="molecule type" value="Genomic_DNA"/>
</dbReference>
<keyword evidence="1" id="KW-0106">Calcium</keyword>
<reference evidence="5" key="1">
    <citation type="journal article" date="2023" name="Commun. Biol.">
        <title>Genome analysis of Parmales, the sister group of diatoms, reveals the evolutionary specialization of diatoms from phago-mixotrophs to photoautotrophs.</title>
        <authorList>
            <person name="Ban H."/>
            <person name="Sato S."/>
            <person name="Yoshikawa S."/>
            <person name="Yamada K."/>
            <person name="Nakamura Y."/>
            <person name="Ichinomiya M."/>
            <person name="Sato N."/>
            <person name="Blanc-Mathieu R."/>
            <person name="Endo H."/>
            <person name="Kuwata A."/>
            <person name="Ogata H."/>
        </authorList>
    </citation>
    <scope>NUCLEOTIDE SEQUENCE [LARGE SCALE GENOMIC DNA]</scope>
</reference>
<feature type="region of interest" description="Disordered" evidence="2">
    <location>
        <begin position="257"/>
        <end position="291"/>
    </location>
</feature>
<dbReference type="Gene3D" id="1.10.238.10">
    <property type="entry name" value="EF-hand"/>
    <property type="match status" value="1"/>
</dbReference>
<dbReference type="PANTHER" id="PTHR47500:SF3">
    <property type="entry name" value="EF-HAND DOMAIN-CONTAINING PROTEIN"/>
    <property type="match status" value="1"/>
</dbReference>
<evidence type="ECO:0000259" key="3">
    <source>
        <dbReference type="PROSITE" id="PS50222"/>
    </source>
</evidence>
<accession>A0A9W6ZWP3</accession>
<comment type="caution">
    <text evidence="4">The sequence shown here is derived from an EMBL/GenBank/DDBJ whole genome shotgun (WGS) entry which is preliminary data.</text>
</comment>
<protein>
    <recommendedName>
        <fullName evidence="3">EF-hand domain-containing protein</fullName>
    </recommendedName>
</protein>
<evidence type="ECO:0000256" key="1">
    <source>
        <dbReference type="ARBA" id="ARBA00022837"/>
    </source>
</evidence>
<dbReference type="CDD" id="cd00051">
    <property type="entry name" value="EFh"/>
    <property type="match status" value="1"/>
</dbReference>
<feature type="region of interest" description="Disordered" evidence="2">
    <location>
        <begin position="117"/>
        <end position="161"/>
    </location>
</feature>
<dbReference type="PROSITE" id="PS50222">
    <property type="entry name" value="EF_HAND_2"/>
    <property type="match status" value="2"/>
</dbReference>
<dbReference type="PROSITE" id="PS00018">
    <property type="entry name" value="EF_HAND_1"/>
    <property type="match status" value="2"/>
</dbReference>
<feature type="compositionally biased region" description="Basic and acidic residues" evidence="2">
    <location>
        <begin position="138"/>
        <end position="161"/>
    </location>
</feature>
<evidence type="ECO:0000313" key="5">
    <source>
        <dbReference type="Proteomes" id="UP001162640"/>
    </source>
</evidence>
<gene>
    <name evidence="4" type="ORF">TL16_g02486</name>
</gene>
<feature type="compositionally biased region" description="Polar residues" evidence="2">
    <location>
        <begin position="123"/>
        <end position="137"/>
    </location>
</feature>
<evidence type="ECO:0000313" key="4">
    <source>
        <dbReference type="EMBL" id="GMH57864.1"/>
    </source>
</evidence>
<dbReference type="InterPro" id="IPR043520">
    <property type="entry name" value="SPT21"/>
</dbReference>
<dbReference type="SMART" id="SM00054">
    <property type="entry name" value="EFh"/>
    <property type="match status" value="2"/>
</dbReference>
<dbReference type="InterPro" id="IPR011992">
    <property type="entry name" value="EF-hand-dom_pair"/>
</dbReference>
<dbReference type="PANTHER" id="PTHR47500">
    <property type="entry name" value="EF-HAND CALCIUM-BINDING DOMAIN-CONTAINING PROTEIN"/>
    <property type="match status" value="1"/>
</dbReference>
<dbReference type="Proteomes" id="UP001162640">
    <property type="component" value="Unassembled WGS sequence"/>
</dbReference>
<dbReference type="AlphaFoldDB" id="A0A9W6ZWP3"/>
<sequence>MSSSNSLARQRRIQARQNLKLGHIHSDHLNAVPTFGAFAGSEGLRGIPTLRWDNAVSREMFKFKDSSGPGSIKQNDSLDSLNSNYRLTISPLPKIKQGGNKGLISIVSADTHIALNSVKGPNRPTTQSALDYNSSVDTRGDPRIRRDSDLDSETKKQLKATEDEIRDGETEKWLLTRKRYPESRWTVKQKRALRKWFDHLDDDRSGEVDVDELADPLLSTGIAGTISEVKALIRTVDKDGSGEIGFEEFLKVMQPKKEPGAGTTFKTEVSSSSSSGTGGTGGASAGELGDNNPIAQLQKIQHDNGDIDMKVVVAMQRRKFLMNAVVGEMKRREATLGQISEMEAEAKLLKGKSKFKLIHDIKTKVNAMNKSYSKRQQFVSSMKGMIDKANAVQMTELRRFQEEMQKDDGRSLTLTEAIDEFGKEFDLKRLRKKKARARAMTGRMAESMEEAKEKSNMPSLRGITSRQGDGEGGIDSESTINSQGSGFWYNKSSMKVKEEQGKKKKKHSVFQGKGGRLVL</sequence>
<dbReference type="GO" id="GO:0005509">
    <property type="term" value="F:calcium ion binding"/>
    <property type="evidence" value="ECO:0007669"/>
    <property type="project" value="InterPro"/>
</dbReference>
<dbReference type="InterPro" id="IPR002048">
    <property type="entry name" value="EF_hand_dom"/>
</dbReference>
<dbReference type="InterPro" id="IPR018247">
    <property type="entry name" value="EF_Hand_1_Ca_BS"/>
</dbReference>
<feature type="compositionally biased region" description="Polar residues" evidence="2">
    <location>
        <begin position="476"/>
        <end position="493"/>
    </location>
</feature>
<feature type="region of interest" description="Disordered" evidence="2">
    <location>
        <begin position="441"/>
        <end position="519"/>
    </location>
</feature>
<feature type="domain" description="EF-hand" evidence="3">
    <location>
        <begin position="188"/>
        <end position="223"/>
    </location>
</feature>